<reference evidence="1 2" key="1">
    <citation type="submission" date="2018-09" db="EMBL/GenBank/DDBJ databases">
        <title>Phylogeny of the Shewanellaceae, and recommendation for two new genera, Pseudoshewanella and Parashewanella.</title>
        <authorList>
            <person name="Wang G."/>
        </authorList>
    </citation>
    <scope>NUCLEOTIDE SEQUENCE [LARGE SCALE GENOMIC DNA]</scope>
    <source>
        <strain evidence="1 2">KCTC 22492</strain>
    </source>
</reference>
<evidence type="ECO:0008006" key="3">
    <source>
        <dbReference type="Google" id="ProtNLM"/>
    </source>
</evidence>
<evidence type="ECO:0000313" key="2">
    <source>
        <dbReference type="Proteomes" id="UP000273022"/>
    </source>
</evidence>
<gene>
    <name evidence="1" type="ORF">D5R81_10245</name>
</gene>
<accession>A0A3A6TLP7</accession>
<dbReference type="Pfam" id="PF14375">
    <property type="entry name" value="Cys_rich_CWC"/>
    <property type="match status" value="1"/>
</dbReference>
<sequence>MEAISPKSSIASTCPLCRENNKCAVSQGGSLDECWCSNQSMSYGNFTDEQSEVVKINPLSCICQSCSVNLTEKNEC</sequence>
<dbReference type="AlphaFoldDB" id="A0A3A6TLP7"/>
<dbReference type="Proteomes" id="UP000273022">
    <property type="component" value="Unassembled WGS sequence"/>
</dbReference>
<dbReference type="InterPro" id="IPR032720">
    <property type="entry name" value="Cys_rich_CWC"/>
</dbReference>
<evidence type="ECO:0000313" key="1">
    <source>
        <dbReference type="EMBL" id="RJY15021.1"/>
    </source>
</evidence>
<organism evidence="1 2">
    <name type="scientific">Parashewanella spongiae</name>
    <dbReference type="NCBI Taxonomy" id="342950"/>
    <lineage>
        <taxon>Bacteria</taxon>
        <taxon>Pseudomonadati</taxon>
        <taxon>Pseudomonadota</taxon>
        <taxon>Gammaproteobacteria</taxon>
        <taxon>Alteromonadales</taxon>
        <taxon>Shewanellaceae</taxon>
        <taxon>Parashewanella</taxon>
    </lineage>
</organism>
<dbReference type="RefSeq" id="WP_121853547.1">
    <property type="nucleotide sequence ID" value="NZ_CP037952.1"/>
</dbReference>
<protein>
    <recommendedName>
        <fullName evidence="3">Cysteine-rich CWC family protein</fullName>
    </recommendedName>
</protein>
<dbReference type="EMBL" id="QYYH01000056">
    <property type="protein sequence ID" value="RJY15021.1"/>
    <property type="molecule type" value="Genomic_DNA"/>
</dbReference>
<comment type="caution">
    <text evidence="1">The sequence shown here is derived from an EMBL/GenBank/DDBJ whole genome shotgun (WGS) entry which is preliminary data.</text>
</comment>
<keyword evidence="2" id="KW-1185">Reference proteome</keyword>
<proteinExistence type="predicted"/>
<name>A0A3A6TLP7_9GAMM</name>
<dbReference type="OrthoDB" id="5625686at2"/>